<reference evidence="1" key="2">
    <citation type="submission" date="2019-06" db="EMBL/GenBank/DDBJ databases">
        <title>Genomics analysis of Aphanomyces spp. identifies a new class of oomycete effector associated with host adaptation.</title>
        <authorList>
            <person name="Gaulin E."/>
        </authorList>
    </citation>
    <scope>NUCLEOTIDE SEQUENCE</scope>
    <source>
        <strain evidence="1">CBS 578.67</strain>
    </source>
</reference>
<protein>
    <submittedName>
        <fullName evidence="2">Aste57867_11442 protein</fullName>
    </submittedName>
</protein>
<evidence type="ECO:0000313" key="2">
    <source>
        <dbReference type="EMBL" id="VFT88303.1"/>
    </source>
</evidence>
<organism evidence="2 3">
    <name type="scientific">Aphanomyces stellatus</name>
    <dbReference type="NCBI Taxonomy" id="120398"/>
    <lineage>
        <taxon>Eukaryota</taxon>
        <taxon>Sar</taxon>
        <taxon>Stramenopiles</taxon>
        <taxon>Oomycota</taxon>
        <taxon>Saprolegniomycetes</taxon>
        <taxon>Saprolegniales</taxon>
        <taxon>Verrucalvaceae</taxon>
        <taxon>Aphanomyces</taxon>
    </lineage>
</organism>
<dbReference type="EMBL" id="CAADRA010005303">
    <property type="protein sequence ID" value="VFT88303.1"/>
    <property type="molecule type" value="Genomic_DNA"/>
</dbReference>
<evidence type="ECO:0000313" key="1">
    <source>
        <dbReference type="EMBL" id="KAF0697910.1"/>
    </source>
</evidence>
<gene>
    <name evidence="2" type="primary">Aste57867_11442</name>
    <name evidence="1" type="ORF">As57867_011400</name>
    <name evidence="2" type="ORF">ASTE57867_11442</name>
</gene>
<accession>A0A485KTL2</accession>
<dbReference type="AlphaFoldDB" id="A0A485KTL2"/>
<keyword evidence="3" id="KW-1185">Reference proteome</keyword>
<sequence>MPRAMLNFTLVDNHFELLAAHSRYLQHVRTFKHRQGASATSVAADGLDDPFPDTLPSLVLRLEKTLRDMMAQKATPSPLRFKTNTRRATDCPRRVGRLIKRISTRCPRPSFPSCA</sequence>
<reference evidence="2 3" key="1">
    <citation type="submission" date="2019-03" db="EMBL/GenBank/DDBJ databases">
        <authorList>
            <person name="Gaulin E."/>
            <person name="Dumas B."/>
        </authorList>
    </citation>
    <scope>NUCLEOTIDE SEQUENCE [LARGE SCALE GENOMIC DNA]</scope>
    <source>
        <strain evidence="2">CBS 568.67</strain>
    </source>
</reference>
<evidence type="ECO:0000313" key="3">
    <source>
        <dbReference type="Proteomes" id="UP000332933"/>
    </source>
</evidence>
<dbReference type="Proteomes" id="UP000332933">
    <property type="component" value="Unassembled WGS sequence"/>
</dbReference>
<dbReference type="EMBL" id="VJMH01005282">
    <property type="protein sequence ID" value="KAF0697910.1"/>
    <property type="molecule type" value="Genomic_DNA"/>
</dbReference>
<proteinExistence type="predicted"/>
<name>A0A485KTL2_9STRA</name>